<evidence type="ECO:0000256" key="1">
    <source>
        <dbReference type="ARBA" id="ARBA00004651"/>
    </source>
</evidence>
<feature type="transmembrane region" description="Helical" evidence="7">
    <location>
        <begin position="320"/>
        <end position="339"/>
    </location>
</feature>
<keyword evidence="3 7" id="KW-0812">Transmembrane</keyword>
<dbReference type="Proteomes" id="UP000245469">
    <property type="component" value="Unassembled WGS sequence"/>
</dbReference>
<evidence type="ECO:0000313" key="9">
    <source>
        <dbReference type="Proteomes" id="UP000245469"/>
    </source>
</evidence>
<dbReference type="EMBL" id="QGDQ01000008">
    <property type="protein sequence ID" value="PWJ54180.1"/>
    <property type="molecule type" value="Genomic_DNA"/>
</dbReference>
<evidence type="ECO:0000256" key="5">
    <source>
        <dbReference type="ARBA" id="ARBA00023136"/>
    </source>
</evidence>
<dbReference type="RefSeq" id="WP_170131383.1">
    <property type="nucleotide sequence ID" value="NZ_QGDQ01000008.1"/>
</dbReference>
<evidence type="ECO:0000256" key="7">
    <source>
        <dbReference type="SAM" id="Phobius"/>
    </source>
</evidence>
<feature type="transmembrane region" description="Helical" evidence="7">
    <location>
        <begin position="73"/>
        <end position="93"/>
    </location>
</feature>
<dbReference type="Pfam" id="PF02653">
    <property type="entry name" value="BPD_transp_2"/>
    <property type="match status" value="1"/>
</dbReference>
<name>A0A316AB06_9ACTN</name>
<feature type="transmembrane region" description="Helical" evidence="7">
    <location>
        <begin position="151"/>
        <end position="169"/>
    </location>
</feature>
<keyword evidence="9" id="KW-1185">Reference proteome</keyword>
<feature type="transmembrane region" description="Helical" evidence="7">
    <location>
        <begin position="34"/>
        <end position="53"/>
    </location>
</feature>
<dbReference type="InterPro" id="IPR001851">
    <property type="entry name" value="ABC_transp_permease"/>
</dbReference>
<dbReference type="GO" id="GO:0022857">
    <property type="term" value="F:transmembrane transporter activity"/>
    <property type="evidence" value="ECO:0007669"/>
    <property type="project" value="InterPro"/>
</dbReference>
<feature type="transmembrane region" description="Helical" evidence="7">
    <location>
        <begin position="240"/>
        <end position="262"/>
    </location>
</feature>
<feature type="transmembrane region" description="Helical" evidence="7">
    <location>
        <begin position="189"/>
        <end position="209"/>
    </location>
</feature>
<feature type="compositionally biased region" description="Low complexity" evidence="6">
    <location>
        <begin position="9"/>
        <end position="21"/>
    </location>
</feature>
<dbReference type="CDD" id="cd06579">
    <property type="entry name" value="TM_PBP1_transp_AraH_like"/>
    <property type="match status" value="1"/>
</dbReference>
<reference evidence="8 9" key="1">
    <citation type="submission" date="2018-03" db="EMBL/GenBank/DDBJ databases">
        <title>Genomic Encyclopedia of Archaeal and Bacterial Type Strains, Phase II (KMG-II): from individual species to whole genera.</title>
        <authorList>
            <person name="Goeker M."/>
        </authorList>
    </citation>
    <scope>NUCLEOTIDE SEQUENCE [LARGE SCALE GENOMIC DNA]</scope>
    <source>
        <strain evidence="8 9">DSM 44889</strain>
    </source>
</reference>
<accession>A0A316AB06</accession>
<evidence type="ECO:0000256" key="4">
    <source>
        <dbReference type="ARBA" id="ARBA00022989"/>
    </source>
</evidence>
<gene>
    <name evidence="8" type="ORF">BXY45_10887</name>
</gene>
<dbReference type="PANTHER" id="PTHR32196:SF63">
    <property type="entry name" value="INNER MEMBRANE ABC TRANSPORTER PERMEASE PROTEIN YJFF"/>
    <property type="match status" value="1"/>
</dbReference>
<protein>
    <submittedName>
        <fullName evidence="8">Monosaccharide ABC transporter membrane protein (CUT2 family)</fullName>
    </submittedName>
</protein>
<organism evidence="8 9">
    <name type="scientific">Quadrisphaera granulorum</name>
    <dbReference type="NCBI Taxonomy" id="317664"/>
    <lineage>
        <taxon>Bacteria</taxon>
        <taxon>Bacillati</taxon>
        <taxon>Actinomycetota</taxon>
        <taxon>Actinomycetes</taxon>
        <taxon>Kineosporiales</taxon>
        <taxon>Kineosporiaceae</taxon>
        <taxon>Quadrisphaera</taxon>
    </lineage>
</organism>
<evidence type="ECO:0000256" key="6">
    <source>
        <dbReference type="SAM" id="MobiDB-lite"/>
    </source>
</evidence>
<keyword evidence="5 7" id="KW-0472">Membrane</keyword>
<dbReference type="PANTHER" id="PTHR32196">
    <property type="entry name" value="ABC TRANSPORTER PERMEASE PROTEIN YPHD-RELATED-RELATED"/>
    <property type="match status" value="1"/>
</dbReference>
<evidence type="ECO:0000313" key="8">
    <source>
        <dbReference type="EMBL" id="PWJ54180.1"/>
    </source>
</evidence>
<keyword evidence="2" id="KW-1003">Cell membrane</keyword>
<comment type="caution">
    <text evidence="8">The sequence shown here is derived from an EMBL/GenBank/DDBJ whole genome shotgun (WGS) entry which is preliminary data.</text>
</comment>
<dbReference type="AlphaFoldDB" id="A0A316AB06"/>
<feature type="transmembrane region" description="Helical" evidence="7">
    <location>
        <begin position="125"/>
        <end position="146"/>
    </location>
</feature>
<sequence length="365" mass="36732">MSSNSLTRASSTETGTAAEAGVAVPTRTPARLQFTTVAAARSIVPLLVVVVVLSWVTGSQNPAFLTSVNAQNVLAQVAVLGILAVGQTFLVVGGQIDLSVGSLVSLVGVVAARCFADGWSTPAVVVLALAIGAATGLVWGTAVALLDVPPFILTLGGLSVLGSLALVLSDNTPVPVRDGLSSWGFGTWGPLRTPVAMLLLVVVLGALLLHFTRFGRTTFALGSSRSTTFLAGVPVKRHLVLLYVGNSTLAAFAGLLMMARIASGDPRAGLGLELSVIAVVVLGGATLAGGRGTVVGTFAGVLVLGVVSASLTFLQVPGAFQSLVSGGILVLAVVATALAERRAGGSGTAGWAGALRRSLPRLKRT</sequence>
<feature type="transmembrane region" description="Helical" evidence="7">
    <location>
        <begin position="268"/>
        <end position="287"/>
    </location>
</feature>
<evidence type="ECO:0000256" key="3">
    <source>
        <dbReference type="ARBA" id="ARBA00022692"/>
    </source>
</evidence>
<feature type="transmembrane region" description="Helical" evidence="7">
    <location>
        <begin position="294"/>
        <end position="314"/>
    </location>
</feature>
<evidence type="ECO:0000256" key="2">
    <source>
        <dbReference type="ARBA" id="ARBA00022475"/>
    </source>
</evidence>
<dbReference type="GO" id="GO:0005886">
    <property type="term" value="C:plasma membrane"/>
    <property type="evidence" value="ECO:0007669"/>
    <property type="project" value="UniProtKB-SubCell"/>
</dbReference>
<feature type="transmembrane region" description="Helical" evidence="7">
    <location>
        <begin position="100"/>
        <end position="119"/>
    </location>
</feature>
<comment type="subcellular location">
    <subcellularLocation>
        <location evidence="1">Cell membrane</location>
        <topology evidence="1">Multi-pass membrane protein</topology>
    </subcellularLocation>
</comment>
<keyword evidence="4 7" id="KW-1133">Transmembrane helix</keyword>
<feature type="region of interest" description="Disordered" evidence="6">
    <location>
        <begin position="1"/>
        <end position="21"/>
    </location>
</feature>
<proteinExistence type="predicted"/>